<feature type="chain" id="PRO_5004210264" evidence="1">
    <location>
        <begin position="30"/>
        <end position="257"/>
    </location>
</feature>
<reference evidence="2 3" key="1">
    <citation type="submission" date="2006-01" db="EMBL/GenBank/DDBJ databases">
        <title>Complete sequence of Rhodopseudomonas palustris HaA2.</title>
        <authorList>
            <consortium name="US DOE Joint Genome Institute"/>
            <person name="Copeland A."/>
            <person name="Lucas S."/>
            <person name="Lapidus A."/>
            <person name="Barry K."/>
            <person name="Detter J.C."/>
            <person name="Glavina T."/>
            <person name="Hammon N."/>
            <person name="Israni S."/>
            <person name="Pitluck S."/>
            <person name="Chain P."/>
            <person name="Malfatti S."/>
            <person name="Shin M."/>
            <person name="Vergez L."/>
            <person name="Schmutz J."/>
            <person name="Larimer F."/>
            <person name="Land M."/>
            <person name="Hauser L."/>
            <person name="Pelletier D.A."/>
            <person name="Kyrpides N."/>
            <person name="Anderson I."/>
            <person name="Oda Y."/>
            <person name="Harwood C.S."/>
            <person name="Richardson P."/>
        </authorList>
    </citation>
    <scope>NUCLEOTIDE SEQUENCE [LARGE SCALE GENOMIC DNA]</scope>
    <source>
        <strain evidence="2 3">HaA2</strain>
    </source>
</reference>
<dbReference type="EMBL" id="CP000250">
    <property type="protein sequence ID" value="ABD07773.1"/>
    <property type="molecule type" value="Genomic_DNA"/>
</dbReference>
<evidence type="ECO:0000313" key="3">
    <source>
        <dbReference type="Proteomes" id="UP000008809"/>
    </source>
</evidence>
<proteinExistence type="predicted"/>
<dbReference type="STRING" id="316058.RPB_3072"/>
<evidence type="ECO:0000313" key="2">
    <source>
        <dbReference type="EMBL" id="ABD07773.1"/>
    </source>
</evidence>
<dbReference type="AlphaFoldDB" id="Q2IVI7"/>
<name>Q2IVI7_RHOP2</name>
<sequence>MKIMLFRNLVGVAFAAALPFVAASVPAQAQQYTLGWIEVGGSYASKPYKSNQPFCVLSNPKTCACNNSCGKKVPLNNEVAWFRDGCQKPPTTIRCVAVGDNTQNRKLISGQQVTWSSVGAWKVQIQTDKTGQFNSCFADLTAAPSWKLRISQSYKAGPNYTRVLTGKETYVFDKSGAARAGGGQQPASFSIGNGPVRQVMATIEHAGGSLRTPWSDELLNGPVLHWQERGKKVDFQLGNVRRVVQDLGACTMQSGEH</sequence>
<evidence type="ECO:0000256" key="1">
    <source>
        <dbReference type="SAM" id="SignalP"/>
    </source>
</evidence>
<dbReference type="HOGENOM" id="CLU_1081324_0_0_5"/>
<protein>
    <submittedName>
        <fullName evidence="2">Uncharacterized protein</fullName>
    </submittedName>
</protein>
<gene>
    <name evidence="2" type="ordered locus">RPB_3072</name>
</gene>
<accession>Q2IVI7</accession>
<organism evidence="2 3">
    <name type="scientific">Rhodopseudomonas palustris (strain HaA2)</name>
    <dbReference type="NCBI Taxonomy" id="316058"/>
    <lineage>
        <taxon>Bacteria</taxon>
        <taxon>Pseudomonadati</taxon>
        <taxon>Pseudomonadota</taxon>
        <taxon>Alphaproteobacteria</taxon>
        <taxon>Hyphomicrobiales</taxon>
        <taxon>Nitrobacteraceae</taxon>
        <taxon>Rhodopseudomonas</taxon>
    </lineage>
</organism>
<keyword evidence="1" id="KW-0732">Signal</keyword>
<dbReference type="Proteomes" id="UP000008809">
    <property type="component" value="Chromosome"/>
</dbReference>
<feature type="signal peptide" evidence="1">
    <location>
        <begin position="1"/>
        <end position="29"/>
    </location>
</feature>
<dbReference type="KEGG" id="rpb:RPB_3072"/>
<keyword evidence="3" id="KW-1185">Reference proteome</keyword>